<dbReference type="Pfam" id="PF13472">
    <property type="entry name" value="Lipase_GDSL_2"/>
    <property type="match status" value="1"/>
</dbReference>
<dbReference type="SUPFAM" id="SSF52266">
    <property type="entry name" value="SGNH hydrolase"/>
    <property type="match status" value="1"/>
</dbReference>
<dbReference type="CDD" id="cd04501">
    <property type="entry name" value="SGNH_hydrolase_like_4"/>
    <property type="match status" value="1"/>
</dbReference>
<feature type="domain" description="SGNH hydrolase-type esterase" evidence="1">
    <location>
        <begin position="50"/>
        <end position="213"/>
    </location>
</feature>
<dbReference type="InterPro" id="IPR036514">
    <property type="entry name" value="SGNH_hydro_sf"/>
</dbReference>
<dbReference type="InterPro" id="IPR013830">
    <property type="entry name" value="SGNH_hydro"/>
</dbReference>
<name>A0A382BZ77_9ZZZZ</name>
<dbReference type="EMBL" id="UINC01031782">
    <property type="protein sequence ID" value="SVB18363.1"/>
    <property type="molecule type" value="Genomic_DNA"/>
</dbReference>
<evidence type="ECO:0000259" key="1">
    <source>
        <dbReference type="Pfam" id="PF13472"/>
    </source>
</evidence>
<sequence>MGRFDFMLMKLPLLLITGLLFGQDWANLNKYIMVNKKLETLGPNENRVVFMGNSITEGWSTFLPEFFSGKNYINRGISGQTTPQMLIRFRPDVIDLRPSAVVILAGINDIAENTGPSTVKMITDNIVSMAELAESNGIKVILSSILPANDFTWNSGLNPPPKILAVNVFLKNYAENNGMNYIDYHSAMIDEQEGLKKEYGEDGVHPNKQGYEIMSILVEHAIAETLDLKSDKQ</sequence>
<dbReference type="InterPro" id="IPR051532">
    <property type="entry name" value="Ester_Hydrolysis_Enzymes"/>
</dbReference>
<organism evidence="2">
    <name type="scientific">marine metagenome</name>
    <dbReference type="NCBI Taxonomy" id="408172"/>
    <lineage>
        <taxon>unclassified sequences</taxon>
        <taxon>metagenomes</taxon>
        <taxon>ecological metagenomes</taxon>
    </lineage>
</organism>
<evidence type="ECO:0000313" key="2">
    <source>
        <dbReference type="EMBL" id="SVB18363.1"/>
    </source>
</evidence>
<dbReference type="PANTHER" id="PTHR30383">
    <property type="entry name" value="THIOESTERASE 1/PROTEASE 1/LYSOPHOSPHOLIPASE L1"/>
    <property type="match status" value="1"/>
</dbReference>
<reference evidence="2" key="1">
    <citation type="submission" date="2018-05" db="EMBL/GenBank/DDBJ databases">
        <authorList>
            <person name="Lanie J.A."/>
            <person name="Ng W.-L."/>
            <person name="Kazmierczak K.M."/>
            <person name="Andrzejewski T.M."/>
            <person name="Davidsen T.M."/>
            <person name="Wayne K.J."/>
            <person name="Tettelin H."/>
            <person name="Glass J.I."/>
            <person name="Rusch D."/>
            <person name="Podicherti R."/>
            <person name="Tsui H.-C.T."/>
            <person name="Winkler M.E."/>
        </authorList>
    </citation>
    <scope>NUCLEOTIDE SEQUENCE</scope>
</reference>
<dbReference type="PANTHER" id="PTHR30383:SF5">
    <property type="entry name" value="SGNH HYDROLASE-TYPE ESTERASE DOMAIN-CONTAINING PROTEIN"/>
    <property type="match status" value="1"/>
</dbReference>
<gene>
    <name evidence="2" type="ORF">METZ01_LOCUS171217</name>
</gene>
<dbReference type="AlphaFoldDB" id="A0A382BZ77"/>
<protein>
    <recommendedName>
        <fullName evidence="1">SGNH hydrolase-type esterase domain-containing protein</fullName>
    </recommendedName>
</protein>
<dbReference type="GO" id="GO:0004622">
    <property type="term" value="F:phosphatidylcholine lysophospholipase activity"/>
    <property type="evidence" value="ECO:0007669"/>
    <property type="project" value="TreeGrafter"/>
</dbReference>
<proteinExistence type="predicted"/>
<dbReference type="Gene3D" id="3.40.50.1110">
    <property type="entry name" value="SGNH hydrolase"/>
    <property type="match status" value="1"/>
</dbReference>
<accession>A0A382BZ77</accession>